<dbReference type="PROSITE" id="PS50853">
    <property type="entry name" value="FN3"/>
    <property type="match status" value="1"/>
</dbReference>
<feature type="signal peptide" evidence="3">
    <location>
        <begin position="1"/>
        <end position="28"/>
    </location>
</feature>
<keyword evidence="2" id="KW-0119">Carbohydrate metabolism</keyword>
<dbReference type="Gene3D" id="2.60.120.260">
    <property type="entry name" value="Galactose-binding domain-like"/>
    <property type="match status" value="1"/>
</dbReference>
<dbReference type="SUPFAM" id="SSF49265">
    <property type="entry name" value="Fibronectin type III"/>
    <property type="match status" value="1"/>
</dbReference>
<dbReference type="CDD" id="cd00063">
    <property type="entry name" value="FN3"/>
    <property type="match status" value="1"/>
</dbReference>
<evidence type="ECO:0000256" key="2">
    <source>
        <dbReference type="ARBA" id="ARBA00023326"/>
    </source>
</evidence>
<dbReference type="EMBL" id="JBHLTC010000005">
    <property type="protein sequence ID" value="MFC0623440.1"/>
    <property type="molecule type" value="Genomic_DNA"/>
</dbReference>
<dbReference type="Gene3D" id="2.60.40.10">
    <property type="entry name" value="Immunoglobulins"/>
    <property type="match status" value="1"/>
</dbReference>
<evidence type="ECO:0000259" key="5">
    <source>
        <dbReference type="PROSITE" id="PS50853"/>
    </source>
</evidence>
<dbReference type="RefSeq" id="WP_380044140.1">
    <property type="nucleotide sequence ID" value="NZ_JBHLTC010000005.1"/>
</dbReference>
<dbReference type="InterPro" id="IPR003961">
    <property type="entry name" value="FN3_dom"/>
</dbReference>
<keyword evidence="3" id="KW-0732">Signal</keyword>
<dbReference type="Pfam" id="PF00041">
    <property type="entry name" value="fn3"/>
    <property type="match status" value="1"/>
</dbReference>
<dbReference type="Proteomes" id="UP001589890">
    <property type="component" value="Unassembled WGS sequence"/>
</dbReference>
<dbReference type="InterPro" id="IPR000421">
    <property type="entry name" value="FA58C"/>
</dbReference>
<keyword evidence="7" id="KW-1185">Reference proteome</keyword>
<name>A0ABV6QFW8_9ACTN</name>
<evidence type="ECO:0000313" key="7">
    <source>
        <dbReference type="Proteomes" id="UP001589890"/>
    </source>
</evidence>
<feature type="chain" id="PRO_5047341594" evidence="3">
    <location>
        <begin position="29"/>
        <end position="562"/>
    </location>
</feature>
<dbReference type="Pfam" id="PF00754">
    <property type="entry name" value="F5_F8_type_C"/>
    <property type="match status" value="1"/>
</dbReference>
<keyword evidence="1" id="KW-0326">Glycosidase</keyword>
<dbReference type="InterPro" id="IPR036116">
    <property type="entry name" value="FN3_sf"/>
</dbReference>
<evidence type="ECO:0000256" key="1">
    <source>
        <dbReference type="ARBA" id="ARBA00023295"/>
    </source>
</evidence>
<keyword evidence="2" id="KW-0624">Polysaccharide degradation</keyword>
<dbReference type="InterPro" id="IPR013783">
    <property type="entry name" value="Ig-like_fold"/>
</dbReference>
<keyword evidence="1" id="KW-0378">Hydrolase</keyword>
<evidence type="ECO:0000259" key="4">
    <source>
        <dbReference type="PROSITE" id="PS50022"/>
    </source>
</evidence>
<feature type="domain" description="Fibronectin type-III" evidence="5">
    <location>
        <begin position="171"/>
        <end position="256"/>
    </location>
</feature>
<evidence type="ECO:0000256" key="3">
    <source>
        <dbReference type="SAM" id="SignalP"/>
    </source>
</evidence>
<proteinExistence type="predicted"/>
<sequence>MHLFRRTTLSAAVVAVLFSSVWVPPARAADVLLSQGKPVTTSSIEDSAFVGAKAVDGSGTTRWASVEGVDPQWLRVDLGVVATVRRIKLDWEAAYASKYRLEISDDDVTYSTVVAVDNGDGNTDDLTGFTARGRYLRFVGLTRGTPWGYSLWELQAFGTTDSTGDTQAPTVPTGLAAGTVTATSAALTWSPSTDNVGVTGYEVLRNGSPVATVAGTSYQDSGLAPDTSYSYTVRARDAAGNSSAASTAVAVRTKVNQTTWPGDATVTIADGSNVFGQNLSGLSFENPDVLWAAKNGPSTLYRLVRDGSNWRPDSIGGRTLNYRNGSGDPDAEAVVHTPDGLLVATERDGDNSGTSLAKVLRFDPKSTARTLNATAEWDLTRDLPAVSANSGPEAISWIPDSVLTARGFRDERTNTAYTPSSYPNHGTGLYFVGLEANGMVYAYALNQSGGTFTRVAAFPGGHSSIMDLEFEPETGLLWSTCDDTCQGRSTTLSILGGKFTVTGTYDRPAQLPNYNNEGFAIAPQSTCANGRKQVVWADDGNNGGHALRAGTLPCTAVQPAGR</sequence>
<dbReference type="SMART" id="SM00060">
    <property type="entry name" value="FN3"/>
    <property type="match status" value="1"/>
</dbReference>
<feature type="domain" description="F5/8 type C" evidence="4">
    <location>
        <begin position="26"/>
        <end position="159"/>
    </location>
</feature>
<reference evidence="6 7" key="1">
    <citation type="submission" date="2024-09" db="EMBL/GenBank/DDBJ databases">
        <authorList>
            <person name="Sun Q."/>
            <person name="Mori K."/>
        </authorList>
    </citation>
    <scope>NUCLEOTIDE SEQUENCE [LARGE SCALE GENOMIC DNA]</scope>
    <source>
        <strain evidence="6 7">CGMCC 1.15906</strain>
    </source>
</reference>
<comment type="caution">
    <text evidence="6">The sequence shown here is derived from an EMBL/GenBank/DDBJ whole genome shotgun (WGS) entry which is preliminary data.</text>
</comment>
<dbReference type="PROSITE" id="PS50022">
    <property type="entry name" value="FA58C_3"/>
    <property type="match status" value="1"/>
</dbReference>
<dbReference type="InterPro" id="IPR008979">
    <property type="entry name" value="Galactose-bd-like_sf"/>
</dbReference>
<evidence type="ECO:0000313" key="6">
    <source>
        <dbReference type="EMBL" id="MFC0623440.1"/>
    </source>
</evidence>
<protein>
    <submittedName>
        <fullName evidence="6">Discoidin domain-containing protein</fullName>
    </submittedName>
</protein>
<gene>
    <name evidence="6" type="ORF">ACFFGN_05160</name>
</gene>
<accession>A0ABV6QFW8</accession>
<dbReference type="SUPFAM" id="SSF49785">
    <property type="entry name" value="Galactose-binding domain-like"/>
    <property type="match status" value="1"/>
</dbReference>
<organism evidence="6 7">
    <name type="scientific">Kribbella deserti</name>
    <dbReference type="NCBI Taxonomy" id="1926257"/>
    <lineage>
        <taxon>Bacteria</taxon>
        <taxon>Bacillati</taxon>
        <taxon>Actinomycetota</taxon>
        <taxon>Actinomycetes</taxon>
        <taxon>Propionibacteriales</taxon>
        <taxon>Kribbellaceae</taxon>
        <taxon>Kribbella</taxon>
    </lineage>
</organism>